<reference evidence="2 3" key="1">
    <citation type="journal article" date="2011" name="Science">
        <title>The Selaginella genome identifies genetic changes associated with the evolution of vascular plants.</title>
        <authorList>
            <person name="Banks J.A."/>
            <person name="Nishiyama T."/>
            <person name="Hasebe M."/>
            <person name="Bowman J.L."/>
            <person name="Gribskov M."/>
            <person name="dePamphilis C."/>
            <person name="Albert V.A."/>
            <person name="Aono N."/>
            <person name="Aoyama T."/>
            <person name="Ambrose B.A."/>
            <person name="Ashton N.W."/>
            <person name="Axtell M.J."/>
            <person name="Barker E."/>
            <person name="Barker M.S."/>
            <person name="Bennetzen J.L."/>
            <person name="Bonawitz N.D."/>
            <person name="Chapple C."/>
            <person name="Cheng C."/>
            <person name="Correa L.G."/>
            <person name="Dacre M."/>
            <person name="DeBarry J."/>
            <person name="Dreyer I."/>
            <person name="Elias M."/>
            <person name="Engstrom E.M."/>
            <person name="Estelle M."/>
            <person name="Feng L."/>
            <person name="Finet C."/>
            <person name="Floyd S.K."/>
            <person name="Frommer W.B."/>
            <person name="Fujita T."/>
            <person name="Gramzow L."/>
            <person name="Gutensohn M."/>
            <person name="Harholt J."/>
            <person name="Hattori M."/>
            <person name="Heyl A."/>
            <person name="Hirai T."/>
            <person name="Hiwatashi Y."/>
            <person name="Ishikawa M."/>
            <person name="Iwata M."/>
            <person name="Karol K.G."/>
            <person name="Koehler B."/>
            <person name="Kolukisaoglu U."/>
            <person name="Kubo M."/>
            <person name="Kurata T."/>
            <person name="Lalonde S."/>
            <person name="Li K."/>
            <person name="Li Y."/>
            <person name="Litt A."/>
            <person name="Lyons E."/>
            <person name="Manning G."/>
            <person name="Maruyama T."/>
            <person name="Michael T.P."/>
            <person name="Mikami K."/>
            <person name="Miyazaki S."/>
            <person name="Morinaga S."/>
            <person name="Murata T."/>
            <person name="Mueller-Roeber B."/>
            <person name="Nelson D.R."/>
            <person name="Obara M."/>
            <person name="Oguri Y."/>
            <person name="Olmstead R.G."/>
            <person name="Onodera N."/>
            <person name="Petersen B.L."/>
            <person name="Pils B."/>
            <person name="Prigge M."/>
            <person name="Rensing S.A."/>
            <person name="Riano-Pachon D.M."/>
            <person name="Roberts A.W."/>
            <person name="Sato Y."/>
            <person name="Scheller H.V."/>
            <person name="Schulz B."/>
            <person name="Schulz C."/>
            <person name="Shakirov E.V."/>
            <person name="Shibagaki N."/>
            <person name="Shinohara N."/>
            <person name="Shippen D.E."/>
            <person name="Soerensen I."/>
            <person name="Sotooka R."/>
            <person name="Sugimoto N."/>
            <person name="Sugita M."/>
            <person name="Sumikawa N."/>
            <person name="Tanurdzic M."/>
            <person name="Theissen G."/>
            <person name="Ulvskov P."/>
            <person name="Wakazuki S."/>
            <person name="Weng J.K."/>
            <person name="Willats W.W."/>
            <person name="Wipf D."/>
            <person name="Wolf P.G."/>
            <person name="Yang L."/>
            <person name="Zimmer A.D."/>
            <person name="Zhu Q."/>
            <person name="Mitros T."/>
            <person name="Hellsten U."/>
            <person name="Loque D."/>
            <person name="Otillar R."/>
            <person name="Salamov A."/>
            <person name="Schmutz J."/>
            <person name="Shapiro H."/>
            <person name="Lindquist E."/>
            <person name="Lucas S."/>
            <person name="Rokhsar D."/>
            <person name="Grigoriev I.V."/>
        </authorList>
    </citation>
    <scope>NUCLEOTIDE SEQUENCE [LARGE SCALE GENOMIC DNA]</scope>
</reference>
<evidence type="ECO:0000313" key="3">
    <source>
        <dbReference type="Proteomes" id="UP000001514"/>
    </source>
</evidence>
<proteinExistence type="predicted"/>
<protein>
    <submittedName>
        <fullName evidence="2">Uncharacterized protein</fullName>
    </submittedName>
</protein>
<feature type="region of interest" description="Disordered" evidence="1">
    <location>
        <begin position="133"/>
        <end position="199"/>
    </location>
</feature>
<dbReference type="OMA" id="NITVPCA"/>
<dbReference type="InParanoid" id="D8SQR0"/>
<feature type="compositionally biased region" description="Basic and acidic residues" evidence="1">
    <location>
        <begin position="133"/>
        <end position="142"/>
    </location>
</feature>
<keyword evidence="3" id="KW-1185">Reference proteome</keyword>
<sequence length="491" mass="55702">MIVQVLLKERINEFDFREWTVSVGCGLGSQRLRWLAHAACARMAYNTGKREFGKNSLLFMDFFPLSGDVPAKYVPQAVRSMGGEVFHPDLIINKTLQDGAQVEVECSRGPESFTVYHEGKPAPVIKDFFPKKQEEEEKKPEELEQLTETPSETAQGQPPPTEAPPAQKTETPLAPAVDSEGNPLPMEPPPPPPPPDKRVVWANSVLDSIDWTKYPVAGDLNINYETWEKDCAFFQEQFREIFVDTKLCIDQAGEDVVDSCFDDGLKATNCPSAYQLSLVEFIPALIQFASSSLFEPFVPERDRQHLSTRVTHLIRNFLARTLSEQISAGLKELHKAAKTGTVCMDVLKENKELSQACIKRCKPPSDPTKKKIRVPFHILLPFFRRWLVLGDHWKPQRASLILIYAFQRSQGVGEFTPVPSGFSFGPKQLRRFFFGASYFAFMESTSLIKISDHAYLRDFLDKVFKRSGVAKPLYTTYEEKKAYLRSILLHE</sequence>
<feature type="compositionally biased region" description="Pro residues" evidence="1">
    <location>
        <begin position="185"/>
        <end position="194"/>
    </location>
</feature>
<accession>D8SQR0</accession>
<name>D8SQR0_SELML</name>
<dbReference type="Gramene" id="EFJ13205">
    <property type="protein sequence ID" value="EFJ13205"/>
    <property type="gene ID" value="SELMODRAFT_424687"/>
</dbReference>
<gene>
    <name evidence="2" type="ORF">SELMODRAFT_424687</name>
</gene>
<evidence type="ECO:0000313" key="2">
    <source>
        <dbReference type="EMBL" id="EFJ13205.1"/>
    </source>
</evidence>
<dbReference type="HOGENOM" id="CLU_581912_0_0_1"/>
<dbReference type="EMBL" id="GL377634">
    <property type="protein sequence ID" value="EFJ13205.1"/>
    <property type="molecule type" value="Genomic_DNA"/>
</dbReference>
<dbReference type="Proteomes" id="UP000001514">
    <property type="component" value="Unassembled WGS sequence"/>
</dbReference>
<dbReference type="AlphaFoldDB" id="D8SQR0"/>
<evidence type="ECO:0000256" key="1">
    <source>
        <dbReference type="SAM" id="MobiDB-lite"/>
    </source>
</evidence>
<organism evidence="3">
    <name type="scientific">Selaginella moellendorffii</name>
    <name type="common">Spikemoss</name>
    <dbReference type="NCBI Taxonomy" id="88036"/>
    <lineage>
        <taxon>Eukaryota</taxon>
        <taxon>Viridiplantae</taxon>
        <taxon>Streptophyta</taxon>
        <taxon>Embryophyta</taxon>
        <taxon>Tracheophyta</taxon>
        <taxon>Lycopodiopsida</taxon>
        <taxon>Selaginellales</taxon>
        <taxon>Selaginellaceae</taxon>
        <taxon>Selaginella</taxon>
    </lineage>
</organism>
<dbReference type="KEGG" id="smo:SELMODRAFT_424687"/>